<feature type="transmembrane region" description="Helical" evidence="7">
    <location>
        <begin position="12"/>
        <end position="31"/>
    </location>
</feature>
<comment type="similarity">
    <text evidence="5">Belongs to the SAT4 family.</text>
</comment>
<evidence type="ECO:0000256" key="1">
    <source>
        <dbReference type="ARBA" id="ARBA00004141"/>
    </source>
</evidence>
<feature type="transmembrane region" description="Helical" evidence="7">
    <location>
        <begin position="43"/>
        <end position="68"/>
    </location>
</feature>
<evidence type="ECO:0000256" key="6">
    <source>
        <dbReference type="SAM" id="MobiDB-lite"/>
    </source>
</evidence>
<dbReference type="PANTHER" id="PTHR33048">
    <property type="entry name" value="PTH11-LIKE INTEGRAL MEMBRANE PROTEIN (AFU_ORTHOLOGUE AFUA_5G11245)"/>
    <property type="match status" value="1"/>
</dbReference>
<evidence type="ECO:0000259" key="8">
    <source>
        <dbReference type="Pfam" id="PF20684"/>
    </source>
</evidence>
<protein>
    <recommendedName>
        <fullName evidence="8">Rhodopsin domain-containing protein</fullName>
    </recommendedName>
</protein>
<dbReference type="Pfam" id="PF20684">
    <property type="entry name" value="Fung_rhodopsin"/>
    <property type="match status" value="1"/>
</dbReference>
<dbReference type="GeneID" id="41970658"/>
<evidence type="ECO:0000256" key="7">
    <source>
        <dbReference type="SAM" id="Phobius"/>
    </source>
</evidence>
<feature type="region of interest" description="Disordered" evidence="6">
    <location>
        <begin position="365"/>
        <end position="405"/>
    </location>
</feature>
<comment type="subcellular location">
    <subcellularLocation>
        <location evidence="1">Membrane</location>
        <topology evidence="1">Multi-pass membrane protein</topology>
    </subcellularLocation>
</comment>
<reference evidence="9 10" key="1">
    <citation type="submission" date="2019-06" db="EMBL/GenBank/DDBJ databases">
        <title>Draft genome sequence of the filamentous fungus Phialemoniopsis curvata isolated from diesel fuel.</title>
        <authorList>
            <person name="Varaljay V.A."/>
            <person name="Lyon W.J."/>
            <person name="Crouch A.L."/>
            <person name="Drake C.E."/>
            <person name="Hollomon J.M."/>
            <person name="Nadeau L.J."/>
            <person name="Nunn H.S."/>
            <person name="Stevenson B.S."/>
            <person name="Bojanowski C.L."/>
            <person name="Crookes-Goodson W.J."/>
        </authorList>
    </citation>
    <scope>NUCLEOTIDE SEQUENCE [LARGE SCALE GENOMIC DNA]</scope>
    <source>
        <strain evidence="9 10">D216</strain>
    </source>
</reference>
<organism evidence="9 10">
    <name type="scientific">Thyridium curvatum</name>
    <dbReference type="NCBI Taxonomy" id="1093900"/>
    <lineage>
        <taxon>Eukaryota</taxon>
        <taxon>Fungi</taxon>
        <taxon>Dikarya</taxon>
        <taxon>Ascomycota</taxon>
        <taxon>Pezizomycotina</taxon>
        <taxon>Sordariomycetes</taxon>
        <taxon>Sordariomycetidae</taxon>
        <taxon>Thyridiales</taxon>
        <taxon>Thyridiaceae</taxon>
        <taxon>Thyridium</taxon>
    </lineage>
</organism>
<dbReference type="InterPro" id="IPR052337">
    <property type="entry name" value="SAT4-like"/>
</dbReference>
<dbReference type="PANTHER" id="PTHR33048:SF123">
    <property type="entry name" value="INTEGRAL MEMBRANE PROTEIN"/>
    <property type="match status" value="1"/>
</dbReference>
<gene>
    <name evidence="9" type="ORF">E0L32_003211</name>
</gene>
<keyword evidence="3 7" id="KW-1133">Transmembrane helix</keyword>
<evidence type="ECO:0000256" key="4">
    <source>
        <dbReference type="ARBA" id="ARBA00023136"/>
    </source>
</evidence>
<feature type="domain" description="Rhodopsin" evidence="8">
    <location>
        <begin position="27"/>
        <end position="261"/>
    </location>
</feature>
<dbReference type="AlphaFoldDB" id="A0A507BC45"/>
<sequence>MEVVNRSLPVLVANGVLIAMLAIFLGMRIWVRFGLLRQFDWDDAFVLASAFFTFAVLSCMMASTKFGLGRHRKDIPDAEWDTYVKLNLVVSCSYICGFVLAKMSFAYLYLKVLPERKYQRLNKFMLCFLTAQWIEEICVVLFECKPINKLWSPFIDGKCLDLTYFFYAVFGVKLVTDLILFIEPIPTMWKLQLPLAKRVGLIAMLSIGLFVCIISIIRVTYLSYNKGDPSFTGVDAQIWSSVEVTALLICSCIPSFRPAIKKFPALNRALGLSSDHSSNPYYGGKTGSGGVSIALASRHKDKYLQSQKTSNQSRVRSNHFGITSTAAPKVLSSSAASTDEIFPHDVDKHGGILVTRDIQMGVEDRRDNEAVEDSASQLSDDSVTRPGKAKVGGKAGGNMSWLASQ</sequence>
<evidence type="ECO:0000256" key="2">
    <source>
        <dbReference type="ARBA" id="ARBA00022692"/>
    </source>
</evidence>
<evidence type="ECO:0000313" key="10">
    <source>
        <dbReference type="Proteomes" id="UP000319257"/>
    </source>
</evidence>
<keyword evidence="4 7" id="KW-0472">Membrane</keyword>
<feature type="transmembrane region" description="Helical" evidence="7">
    <location>
        <begin position="202"/>
        <end position="224"/>
    </location>
</feature>
<accession>A0A507BC45</accession>
<dbReference type="Proteomes" id="UP000319257">
    <property type="component" value="Unassembled WGS sequence"/>
</dbReference>
<dbReference type="InterPro" id="IPR049326">
    <property type="entry name" value="Rhodopsin_dom_fungi"/>
</dbReference>
<dbReference type="EMBL" id="SKBQ01000014">
    <property type="protein sequence ID" value="TPX17093.1"/>
    <property type="molecule type" value="Genomic_DNA"/>
</dbReference>
<feature type="transmembrane region" description="Helical" evidence="7">
    <location>
        <begin position="162"/>
        <end position="182"/>
    </location>
</feature>
<keyword evidence="10" id="KW-1185">Reference proteome</keyword>
<dbReference type="GO" id="GO:0016020">
    <property type="term" value="C:membrane"/>
    <property type="evidence" value="ECO:0007669"/>
    <property type="project" value="UniProtKB-SubCell"/>
</dbReference>
<feature type="transmembrane region" description="Helical" evidence="7">
    <location>
        <begin position="88"/>
        <end position="110"/>
    </location>
</feature>
<evidence type="ECO:0000313" key="9">
    <source>
        <dbReference type="EMBL" id="TPX17093.1"/>
    </source>
</evidence>
<dbReference type="OrthoDB" id="5413793at2759"/>
<dbReference type="RefSeq" id="XP_030998804.1">
    <property type="nucleotide sequence ID" value="XM_031137487.1"/>
</dbReference>
<keyword evidence="2 7" id="KW-0812">Transmembrane</keyword>
<comment type="caution">
    <text evidence="9">The sequence shown here is derived from an EMBL/GenBank/DDBJ whole genome shotgun (WGS) entry which is preliminary data.</text>
</comment>
<proteinExistence type="inferred from homology"/>
<evidence type="ECO:0000256" key="5">
    <source>
        <dbReference type="ARBA" id="ARBA00038359"/>
    </source>
</evidence>
<name>A0A507BC45_9PEZI</name>
<dbReference type="InParanoid" id="A0A507BC45"/>
<evidence type="ECO:0000256" key="3">
    <source>
        <dbReference type="ARBA" id="ARBA00022989"/>
    </source>
</evidence>